<dbReference type="InterPro" id="IPR029033">
    <property type="entry name" value="His_PPase_superfam"/>
</dbReference>
<dbReference type="CDD" id="cd07067">
    <property type="entry name" value="HP_PGM_like"/>
    <property type="match status" value="1"/>
</dbReference>
<dbReference type="Gene3D" id="2.40.10.10">
    <property type="entry name" value="Trypsin-like serine proteases"/>
    <property type="match status" value="2"/>
</dbReference>
<dbReference type="PANTHER" id="PTHR48100:SF54">
    <property type="entry name" value="PHOSPHATASE SPAC5H10.03-RELATED"/>
    <property type="match status" value="1"/>
</dbReference>
<dbReference type="InterPro" id="IPR043504">
    <property type="entry name" value="Peptidase_S1_PA_chymotrypsin"/>
</dbReference>
<dbReference type="EMBL" id="JAXLQG010000012">
    <property type="protein sequence ID" value="KAK5533865.1"/>
    <property type="molecule type" value="Genomic_DNA"/>
</dbReference>
<evidence type="ECO:0000256" key="1">
    <source>
        <dbReference type="SAM" id="MobiDB-lite"/>
    </source>
</evidence>
<dbReference type="AlphaFoldDB" id="A0AAV9Q1E8"/>
<keyword evidence="3" id="KW-1185">Reference proteome</keyword>
<dbReference type="Pfam" id="PF00300">
    <property type="entry name" value="His_Phos_1"/>
    <property type="match status" value="2"/>
</dbReference>
<dbReference type="SMART" id="SM00855">
    <property type="entry name" value="PGAM"/>
    <property type="match status" value="1"/>
</dbReference>
<evidence type="ECO:0000313" key="3">
    <source>
        <dbReference type="Proteomes" id="UP001345827"/>
    </source>
</evidence>
<dbReference type="InterPro" id="IPR009003">
    <property type="entry name" value="Peptidase_S1_PA"/>
</dbReference>
<sequence length="557" mass="61326">MDSPLNNEQLAEHYSQGVSAKRSATTTDKPIQVSLLNIQLGKEYEPKLLRENGRVMVIVEAGANGVDLAHEYPKPEVVLADKAATQVDEAAKAQEPDPFFPAGAAAFPAAKDEEFHALVKNRPSVIFGRDDRIVYQDTSFPWRCIGKIQTAVSRSSGCMIGPRHVLTASHCVNWAADGSAGWITFSPGYYNGAGPWGTFYATKIYSWMKNTGSLSDQQTAFDYVVLVLDQRIGDTIGYYGGRNFDNSWVNTVSNWVNAGYPGDLTSTERPAYQNSVKITSKQDFNFNGHTGSVLGHFNDITAGMSEGPVFGTWAGDVGPRVVGHTPVVLNGAVEGHTRLCKVHLVRHAEGVHTLFPPDGRNILDAQLSQRGHDSAEDLGRRLISEHSNTICTIICSPLRRTIQTSLDAFHRALHTKYYYPLNLGRGVGNGDADGGVRIVLDANLQEIDDLPCNTGSPRQELIDQFPELQDEISLLHPRWYVKSGPDSPLPPRAQRKEQILKRLEQAFLESNDSKKTEVVVVTHGGVIDMLVRGINIDVAQWKTFNLVRMSSGQFELE</sequence>
<dbReference type="InterPro" id="IPR013078">
    <property type="entry name" value="His_Pase_superF_clade-1"/>
</dbReference>
<reference evidence="2 3" key="1">
    <citation type="submission" date="2023-06" db="EMBL/GenBank/DDBJ databases">
        <title>Black Yeasts Isolated from many extreme environments.</title>
        <authorList>
            <person name="Coleine C."/>
            <person name="Stajich J.E."/>
            <person name="Selbmann L."/>
        </authorList>
    </citation>
    <scope>NUCLEOTIDE SEQUENCE [LARGE SCALE GENOMIC DNA]</scope>
    <source>
        <strain evidence="2 3">CCFEE 5887</strain>
    </source>
</reference>
<proteinExistence type="predicted"/>
<dbReference type="SUPFAM" id="SSF53254">
    <property type="entry name" value="Phosphoglycerate mutase-like"/>
    <property type="match status" value="1"/>
</dbReference>
<gene>
    <name evidence="2" type="ORF">LTR25_006845</name>
</gene>
<dbReference type="Gene3D" id="3.40.50.1240">
    <property type="entry name" value="Phosphoglycerate mutase-like"/>
    <property type="match status" value="1"/>
</dbReference>
<comment type="caution">
    <text evidence="2">The sequence shown here is derived from an EMBL/GenBank/DDBJ whole genome shotgun (WGS) entry which is preliminary data.</text>
</comment>
<dbReference type="InterPro" id="IPR050275">
    <property type="entry name" value="PGM_Phosphatase"/>
</dbReference>
<dbReference type="SUPFAM" id="SSF50494">
    <property type="entry name" value="Trypsin-like serine proteases"/>
    <property type="match status" value="1"/>
</dbReference>
<feature type="region of interest" description="Disordered" evidence="1">
    <location>
        <begin position="1"/>
        <end position="25"/>
    </location>
</feature>
<accession>A0AAV9Q1E8</accession>
<dbReference type="PANTHER" id="PTHR48100">
    <property type="entry name" value="BROAD-SPECIFICITY PHOSPHATASE YOR283W-RELATED"/>
    <property type="match status" value="1"/>
</dbReference>
<evidence type="ECO:0008006" key="4">
    <source>
        <dbReference type="Google" id="ProtNLM"/>
    </source>
</evidence>
<name>A0AAV9Q1E8_9PEZI</name>
<evidence type="ECO:0000313" key="2">
    <source>
        <dbReference type="EMBL" id="KAK5533865.1"/>
    </source>
</evidence>
<protein>
    <recommendedName>
        <fullName evidence="4">Serine protease</fullName>
    </recommendedName>
</protein>
<dbReference type="GO" id="GO:0005737">
    <property type="term" value="C:cytoplasm"/>
    <property type="evidence" value="ECO:0007669"/>
    <property type="project" value="TreeGrafter"/>
</dbReference>
<dbReference type="GO" id="GO:0016791">
    <property type="term" value="F:phosphatase activity"/>
    <property type="evidence" value="ECO:0007669"/>
    <property type="project" value="TreeGrafter"/>
</dbReference>
<organism evidence="2 3">
    <name type="scientific">Vermiconidia calcicola</name>
    <dbReference type="NCBI Taxonomy" id="1690605"/>
    <lineage>
        <taxon>Eukaryota</taxon>
        <taxon>Fungi</taxon>
        <taxon>Dikarya</taxon>
        <taxon>Ascomycota</taxon>
        <taxon>Pezizomycotina</taxon>
        <taxon>Dothideomycetes</taxon>
        <taxon>Dothideomycetidae</taxon>
        <taxon>Mycosphaerellales</taxon>
        <taxon>Extremaceae</taxon>
        <taxon>Vermiconidia</taxon>
    </lineage>
</organism>
<feature type="compositionally biased region" description="Polar residues" evidence="1">
    <location>
        <begin position="16"/>
        <end position="25"/>
    </location>
</feature>
<dbReference type="Proteomes" id="UP001345827">
    <property type="component" value="Unassembled WGS sequence"/>
</dbReference>